<reference evidence="2 3" key="1">
    <citation type="submission" date="2019-03" db="EMBL/GenBank/DDBJ databases">
        <title>Genomic Encyclopedia of Type Strains, Phase IV (KMG-IV): sequencing the most valuable type-strain genomes for metagenomic binning, comparative biology and taxonomic classification.</title>
        <authorList>
            <person name="Goeker M."/>
        </authorList>
    </citation>
    <scope>NUCLEOTIDE SEQUENCE [LARGE SCALE GENOMIC DNA]</scope>
    <source>
        <strain evidence="2 3">DSM 21100</strain>
    </source>
</reference>
<dbReference type="PANTHER" id="PTHR12558:SF44">
    <property type="entry name" value="TETRATRICOPEPTIDE REPEAT-CONTAINING PROTEIN"/>
    <property type="match status" value="1"/>
</dbReference>
<sequence length="382" mass="44131">MKTLLILLLTAGVYPGFSQQPADSTLDIRTLVSRHQYAEALEKLAKRKEDTFSIETFNLMGYCYSKQGMYREAVLSYQSALKLDSLNQTTLSRLADLYKGKEEFIKAHTLYNRLSREDSLNSYFYKQSAYCLYKSGLLPFAIPLYEQANRLNPDDEEVVMALAMIYFEQEEFNRCDSLLDRSLAGDTADTQLLSLKAKNKYYQKEYDSAFAALEAVFLLGDTSLSNIRLAGNALYALNEYDRSISWFERIPAELLEKDEYSQYMMGVSYRHLQRPEKSIAHLEKAIKLGISDNISFYYQQLGLSHEEKGEIDKALIAFETAGTYKEEGILDYQIARIYDYYRDDPATALEYYKRYLDSRDSSVQRAWQFSRQRVKQLAGAGR</sequence>
<dbReference type="Pfam" id="PF13181">
    <property type="entry name" value="TPR_8"/>
    <property type="match status" value="2"/>
</dbReference>
<dbReference type="Proteomes" id="UP000295807">
    <property type="component" value="Unassembled WGS sequence"/>
</dbReference>
<organism evidence="2 3">
    <name type="scientific">Anseongella ginsenosidimutans</name>
    <dbReference type="NCBI Taxonomy" id="496056"/>
    <lineage>
        <taxon>Bacteria</taxon>
        <taxon>Pseudomonadati</taxon>
        <taxon>Bacteroidota</taxon>
        <taxon>Sphingobacteriia</taxon>
        <taxon>Sphingobacteriales</taxon>
        <taxon>Sphingobacteriaceae</taxon>
        <taxon>Anseongella</taxon>
    </lineage>
</organism>
<accession>A0A4R3KNB8</accession>
<keyword evidence="3" id="KW-1185">Reference proteome</keyword>
<proteinExistence type="predicted"/>
<comment type="caution">
    <text evidence="2">The sequence shown here is derived from an EMBL/GenBank/DDBJ whole genome shotgun (WGS) entry which is preliminary data.</text>
</comment>
<dbReference type="OrthoDB" id="1221582at2"/>
<dbReference type="SMART" id="SM00028">
    <property type="entry name" value="TPR"/>
    <property type="match status" value="5"/>
</dbReference>
<dbReference type="Pfam" id="PF14559">
    <property type="entry name" value="TPR_19"/>
    <property type="match status" value="1"/>
</dbReference>
<dbReference type="InterPro" id="IPR019734">
    <property type="entry name" value="TPR_rpt"/>
</dbReference>
<feature type="repeat" description="TPR" evidence="1">
    <location>
        <begin position="54"/>
        <end position="87"/>
    </location>
</feature>
<dbReference type="GO" id="GO:0051301">
    <property type="term" value="P:cell division"/>
    <property type="evidence" value="ECO:0007669"/>
    <property type="project" value="TreeGrafter"/>
</dbReference>
<dbReference type="Gene3D" id="1.25.40.10">
    <property type="entry name" value="Tetratricopeptide repeat domain"/>
    <property type="match status" value="3"/>
</dbReference>
<evidence type="ECO:0000256" key="1">
    <source>
        <dbReference type="PROSITE-ProRule" id="PRU00339"/>
    </source>
</evidence>
<dbReference type="SUPFAM" id="SSF48452">
    <property type="entry name" value="TPR-like"/>
    <property type="match status" value="1"/>
</dbReference>
<dbReference type="EMBL" id="SMAD01000009">
    <property type="protein sequence ID" value="TCS86005.1"/>
    <property type="molecule type" value="Genomic_DNA"/>
</dbReference>
<protein>
    <submittedName>
        <fullName evidence="2">Tfp pilus assembly protein PilF</fullName>
    </submittedName>
</protein>
<name>A0A4R3KNB8_9SPHI</name>
<evidence type="ECO:0000313" key="2">
    <source>
        <dbReference type="EMBL" id="TCS86005.1"/>
    </source>
</evidence>
<dbReference type="PROSITE" id="PS50005">
    <property type="entry name" value="TPR"/>
    <property type="match status" value="1"/>
</dbReference>
<dbReference type="PANTHER" id="PTHR12558">
    <property type="entry name" value="CELL DIVISION CYCLE 16,23,27"/>
    <property type="match status" value="1"/>
</dbReference>
<dbReference type="InterPro" id="IPR011990">
    <property type="entry name" value="TPR-like_helical_dom_sf"/>
</dbReference>
<keyword evidence="1" id="KW-0802">TPR repeat</keyword>
<evidence type="ECO:0000313" key="3">
    <source>
        <dbReference type="Proteomes" id="UP000295807"/>
    </source>
</evidence>
<dbReference type="AlphaFoldDB" id="A0A4R3KNB8"/>
<dbReference type="RefSeq" id="WP_132129814.1">
    <property type="nucleotide sequence ID" value="NZ_CP042432.1"/>
</dbReference>
<gene>
    <name evidence="2" type="ORF">EDD80_10930</name>
</gene>